<dbReference type="Gene3D" id="3.20.20.80">
    <property type="entry name" value="Glycosidases"/>
    <property type="match status" value="1"/>
</dbReference>
<accession>A0ABT1YH14</accession>
<dbReference type="InterPro" id="IPR028212">
    <property type="entry name" value="GHL6"/>
</dbReference>
<dbReference type="Gene3D" id="3.40.50.880">
    <property type="match status" value="1"/>
</dbReference>
<proteinExistence type="predicted"/>
<protein>
    <submittedName>
        <fullName evidence="1">Family 10 glycosylhydrolase</fullName>
    </submittedName>
</protein>
<dbReference type="RefSeq" id="WP_258214082.1">
    <property type="nucleotide sequence ID" value="NZ_JANQBD010000010.1"/>
</dbReference>
<organism evidence="1 2">
    <name type="scientific">Paenibacillus radicis</name>
    <name type="common">ex Xue et al. 2023</name>
    <dbReference type="NCBI Taxonomy" id="2972489"/>
    <lineage>
        <taxon>Bacteria</taxon>
        <taxon>Bacillati</taxon>
        <taxon>Bacillota</taxon>
        <taxon>Bacilli</taxon>
        <taxon>Bacillales</taxon>
        <taxon>Paenibacillaceae</taxon>
        <taxon>Paenibacillus</taxon>
    </lineage>
</organism>
<dbReference type="SUPFAM" id="SSF51445">
    <property type="entry name" value="(Trans)glycosidases"/>
    <property type="match status" value="1"/>
</dbReference>
<dbReference type="SUPFAM" id="SSF52317">
    <property type="entry name" value="Class I glutamine amidotransferase-like"/>
    <property type="match status" value="1"/>
</dbReference>
<reference evidence="1 2" key="1">
    <citation type="submission" date="2022-08" db="EMBL/GenBank/DDBJ databases">
        <title>Paenibacillus endoradicis sp. nov., Paenibacillus radicibacter sp. nov and Paenibacillus pararadicis sp. nov., three cold-adapted plant growth-promoting bacteria isolated from root of Larix gmelinii in Great Khingan.</title>
        <authorList>
            <person name="Xue H."/>
        </authorList>
    </citation>
    <scope>NUCLEOTIDE SEQUENCE [LARGE SCALE GENOMIC DNA]</scope>
    <source>
        <strain evidence="1 2">N5-1-1-5</strain>
    </source>
</reference>
<comment type="caution">
    <text evidence="1">The sequence shown here is derived from an EMBL/GenBank/DDBJ whole genome shotgun (WGS) entry which is preliminary data.</text>
</comment>
<evidence type="ECO:0000313" key="1">
    <source>
        <dbReference type="EMBL" id="MCR8632491.1"/>
    </source>
</evidence>
<sequence length="679" mass="76762">MKDNWFSSHIRQVHVDFHTPEFPYDAIKDFNAETFVAEFVRAKVNVIGIFTKCHFGNAFYDNQVGHKHSGLAQDFFGEVLEEAHKHNIKVIAYYSLGTDAYAVEHNPDWYQIDKDGNKRGGKGTVWELPCINSPYREELVIPQLKEITEKYPMDGYLIDIPYLWDHHCFCRYCQKKFSEEYSMELTPELLTSNPKLVNGFAKQSAARCMQEIYDVVKAIRPEVLVNCNGAWKMGEPAEINATSDYGLWESQPASGTFLCHSIRARFVRSLPVPVQIMTVRFTEGWGLMSCKTAEQLKYEFATIMANGGVINIGDQVLPSGKLQSGVYDIIGDAFSFVEEREQLCIGSTATKHIALIGSYTENWYFEQGDSATLGAAKMLIEGHHQFDIFFNDDFPDLSAYKVVVLPETVRLNQQSAERIAEFVRRGGLLLAAGEASLNQGGGGGRTNFLLAEVLGVDYLDRTPYPFAYMTENTELWEGTAAIPQLVEGPFLKVKASASEALSYIQWPLTVPAPQRAFRHPIPPAGRISDFPAITANRFGLGDALYISGPIFSIYWDNNHFWLRRIVNNLLNKYDRDRPFTVEVPPTVEVNLMEKDGARYLHLINFHNGHSGSRKQSFYDPIESITPVHDVKVMFHDAAIREVIQWPEGTVLDLSLDSKGNGIQIIVPKLHIHSVLEMRY</sequence>
<dbReference type="InterPro" id="IPR017853">
    <property type="entry name" value="GH"/>
</dbReference>
<dbReference type="Proteomes" id="UP001300012">
    <property type="component" value="Unassembled WGS sequence"/>
</dbReference>
<dbReference type="Pfam" id="PF14871">
    <property type="entry name" value="GHL6"/>
    <property type="match status" value="1"/>
</dbReference>
<gene>
    <name evidence="1" type="ORF">NV381_14895</name>
</gene>
<keyword evidence="2" id="KW-1185">Reference proteome</keyword>
<name>A0ABT1YH14_9BACL</name>
<dbReference type="CDD" id="cd03143">
    <property type="entry name" value="A4_beta-galactosidase_middle_domain"/>
    <property type="match status" value="1"/>
</dbReference>
<evidence type="ECO:0000313" key="2">
    <source>
        <dbReference type="Proteomes" id="UP001300012"/>
    </source>
</evidence>
<dbReference type="InterPro" id="IPR029062">
    <property type="entry name" value="Class_I_gatase-like"/>
</dbReference>
<dbReference type="EMBL" id="JANQBD010000010">
    <property type="protein sequence ID" value="MCR8632491.1"/>
    <property type="molecule type" value="Genomic_DNA"/>
</dbReference>